<dbReference type="Proteomes" id="UP001214996">
    <property type="component" value="Chromosome"/>
</dbReference>
<dbReference type="CDD" id="cd17493">
    <property type="entry name" value="toxin_TenpN"/>
    <property type="match status" value="1"/>
</dbReference>
<dbReference type="EMBL" id="CP117525">
    <property type="protein sequence ID" value="WDA44586.1"/>
    <property type="molecule type" value="Genomic_DNA"/>
</dbReference>
<protein>
    <submittedName>
        <fullName evidence="1">Uncharacterized protein</fullName>
    </submittedName>
</protein>
<organism evidence="1 2">
    <name type="scientific">Fusobacterium nucleatum</name>
    <dbReference type="NCBI Taxonomy" id="851"/>
    <lineage>
        <taxon>Bacteria</taxon>
        <taxon>Fusobacteriati</taxon>
        <taxon>Fusobacteriota</taxon>
        <taxon>Fusobacteriia</taxon>
        <taxon>Fusobacteriales</taxon>
        <taxon>Fusobacteriaceae</taxon>
        <taxon>Fusobacterium</taxon>
    </lineage>
</organism>
<proteinExistence type="predicted"/>
<reference evidence="1" key="1">
    <citation type="submission" date="2023-02" db="EMBL/GenBank/DDBJ databases">
        <title>Pan-genomic study of Fusobacterium nucleatum reveals the distribution of pathogenic genes and functional clusters at subspecies and strain levels.</title>
        <authorList>
            <person name="Feng Q."/>
            <person name="Sun T."/>
        </authorList>
    </citation>
    <scope>NUCLEOTIDE SEQUENCE</scope>
    <source>
        <strain evidence="1">FNV</strain>
    </source>
</reference>
<evidence type="ECO:0000313" key="2">
    <source>
        <dbReference type="Proteomes" id="UP001214996"/>
    </source>
</evidence>
<dbReference type="RefSeq" id="WP_238973274.1">
    <property type="nucleotide sequence ID" value="NZ_CP117525.1"/>
</dbReference>
<dbReference type="NCBIfam" id="NF047358">
    <property type="entry name" value="TenpIN"/>
    <property type="match status" value="1"/>
</dbReference>
<gene>
    <name evidence="1" type="ORF">PSR69_03065</name>
</gene>
<name>A0AAX3MEG1_FUSNU</name>
<accession>A0AAX3MEG1</accession>
<dbReference type="InterPro" id="IPR049929">
    <property type="entry name" value="TenpN-like"/>
</dbReference>
<dbReference type="AlphaFoldDB" id="A0AAX3MEG1"/>
<evidence type="ECO:0000313" key="1">
    <source>
        <dbReference type="EMBL" id="WDA44586.1"/>
    </source>
</evidence>
<sequence>MIFRYLTSSFFTDYVNCTQMLQKQNRPYAHIIIEIDEGLNFALPIRHGIKHPYAFFTDDKKTQGLDYSKAVLIVDVSKYTDNARVAIINGKEYFKIVQKENFIIKQFMVYIKLYKKAYKKQNIETYKILCSMSCLQYFHLELGIEQ</sequence>